<gene>
    <name evidence="6" type="ORF">GCM10010439_35180</name>
</gene>
<keyword evidence="7" id="KW-1185">Reference proteome</keyword>
<dbReference type="Pfam" id="PF00501">
    <property type="entry name" value="AMP-binding"/>
    <property type="match status" value="1"/>
</dbReference>
<comment type="caution">
    <text evidence="6">The sequence shown here is derived from an EMBL/GenBank/DDBJ whole genome shotgun (WGS) entry which is preliminary data.</text>
</comment>
<keyword evidence="2" id="KW-0436">Ligase</keyword>
<dbReference type="PANTHER" id="PTHR43201:SF5">
    <property type="entry name" value="MEDIUM-CHAIN ACYL-COA LIGASE ACSF2, MITOCHONDRIAL"/>
    <property type="match status" value="1"/>
</dbReference>
<comment type="similarity">
    <text evidence="1">Belongs to the ATP-dependent AMP-binding enzyme family.</text>
</comment>
<evidence type="ECO:0000259" key="4">
    <source>
        <dbReference type="Pfam" id="PF00501"/>
    </source>
</evidence>
<dbReference type="InterPro" id="IPR042099">
    <property type="entry name" value="ANL_N_sf"/>
</dbReference>
<feature type="region of interest" description="Disordered" evidence="3">
    <location>
        <begin position="195"/>
        <end position="228"/>
    </location>
</feature>
<protein>
    <submittedName>
        <fullName evidence="6">AMP-binding protein</fullName>
    </submittedName>
</protein>
<dbReference type="CDD" id="cd04433">
    <property type="entry name" value="AFD_class_I"/>
    <property type="match status" value="1"/>
</dbReference>
<proteinExistence type="inferred from homology"/>
<dbReference type="InterPro" id="IPR045851">
    <property type="entry name" value="AMP-bd_C_sf"/>
</dbReference>
<dbReference type="EMBL" id="BAAATZ010000012">
    <property type="protein sequence ID" value="GAA2727980.1"/>
    <property type="molecule type" value="Genomic_DNA"/>
</dbReference>
<organism evidence="6 7">
    <name type="scientific">Actinocorallia aurantiaca</name>
    <dbReference type="NCBI Taxonomy" id="46204"/>
    <lineage>
        <taxon>Bacteria</taxon>
        <taxon>Bacillati</taxon>
        <taxon>Actinomycetota</taxon>
        <taxon>Actinomycetes</taxon>
        <taxon>Streptosporangiales</taxon>
        <taxon>Thermomonosporaceae</taxon>
        <taxon>Actinocorallia</taxon>
    </lineage>
</organism>
<dbReference type="PANTHER" id="PTHR43201">
    <property type="entry name" value="ACYL-COA SYNTHETASE"/>
    <property type="match status" value="1"/>
</dbReference>
<dbReference type="Gene3D" id="3.30.300.30">
    <property type="match status" value="1"/>
</dbReference>
<sequence length="583" mass="63172">MVHARPAYRPGPGRRLGHALDLLFALLGSGIVRFAHPVRTVRAVNALQEWGTTLGGLVKAAALAQPGKHAVIDDTGSLTYAELDERTDRLALALPLSGPRPRVGVLCRNHRGLVETLVACGKRGAETILLNTGSGPGQLRSVLTEFRPDLLVCDAEFAAMLAACPPPLRESVIWADEPMPGGPLLERLIAGTPAARVEPPRSDGRVIMLSSGTGGRPKGARRRPRPGMGPLGSILSRIPLRGRQTFVVDAPVFHMWGFSALQLGLALRATLVLHRRFDPEQTLSELGRWRRCALFAVPVMIQRIMELPTAVRDSYDTRGLRVVALSGSSLPGDLAHRFMDVFGDRLYNVYGSTEASWVSIAVPKELRVNPATAGRPPRGTSVAVVGNAGERLPRATIGRVFSGNENAFEGYTSGDPTEVWEGLIFTGDLGHLDSRGLLYVDGRHDGMVVSGGENVVPREVEDALARLPEVREVAVRGVEDAEYGQRLAAYIVLRPGARLAEEDVREHVRRQIARHAVPRDVLFIPELPRNATGKIVYRWLDGLRSGRVRTPEGRVAFWPESGDLDLDLAAAPVHDGPDGRTGT</sequence>
<dbReference type="Proteomes" id="UP001501842">
    <property type="component" value="Unassembled WGS sequence"/>
</dbReference>
<dbReference type="SUPFAM" id="SSF56801">
    <property type="entry name" value="Acetyl-CoA synthetase-like"/>
    <property type="match status" value="1"/>
</dbReference>
<evidence type="ECO:0000256" key="2">
    <source>
        <dbReference type="ARBA" id="ARBA00022598"/>
    </source>
</evidence>
<reference evidence="7" key="1">
    <citation type="journal article" date="2019" name="Int. J. Syst. Evol. Microbiol.">
        <title>The Global Catalogue of Microorganisms (GCM) 10K type strain sequencing project: providing services to taxonomists for standard genome sequencing and annotation.</title>
        <authorList>
            <consortium name="The Broad Institute Genomics Platform"/>
            <consortium name="The Broad Institute Genome Sequencing Center for Infectious Disease"/>
            <person name="Wu L."/>
            <person name="Ma J."/>
        </authorList>
    </citation>
    <scope>NUCLEOTIDE SEQUENCE [LARGE SCALE GENOMIC DNA]</scope>
    <source>
        <strain evidence="7">JCM 8201</strain>
    </source>
</reference>
<dbReference type="Gene3D" id="3.40.50.12780">
    <property type="entry name" value="N-terminal domain of ligase-like"/>
    <property type="match status" value="1"/>
</dbReference>
<evidence type="ECO:0000256" key="3">
    <source>
        <dbReference type="SAM" id="MobiDB-lite"/>
    </source>
</evidence>
<evidence type="ECO:0000313" key="7">
    <source>
        <dbReference type="Proteomes" id="UP001501842"/>
    </source>
</evidence>
<evidence type="ECO:0000313" key="6">
    <source>
        <dbReference type="EMBL" id="GAA2727980.1"/>
    </source>
</evidence>
<feature type="domain" description="AMP-binding enzyme C-terminal" evidence="5">
    <location>
        <begin position="459"/>
        <end position="534"/>
    </location>
</feature>
<feature type="domain" description="AMP-dependent synthetase/ligase" evidence="4">
    <location>
        <begin position="60"/>
        <end position="411"/>
    </location>
</feature>
<accession>A0ABP6GTU4</accession>
<dbReference type="InterPro" id="IPR025110">
    <property type="entry name" value="AMP-bd_C"/>
</dbReference>
<dbReference type="Pfam" id="PF13193">
    <property type="entry name" value="AMP-binding_C"/>
    <property type="match status" value="1"/>
</dbReference>
<dbReference type="InterPro" id="IPR000873">
    <property type="entry name" value="AMP-dep_synth/lig_dom"/>
</dbReference>
<name>A0ABP6GTU4_9ACTN</name>
<evidence type="ECO:0000256" key="1">
    <source>
        <dbReference type="ARBA" id="ARBA00006432"/>
    </source>
</evidence>
<dbReference type="RefSeq" id="WP_344451497.1">
    <property type="nucleotide sequence ID" value="NZ_BAAATZ010000012.1"/>
</dbReference>
<evidence type="ECO:0000259" key="5">
    <source>
        <dbReference type="Pfam" id="PF13193"/>
    </source>
</evidence>